<evidence type="ECO:0000259" key="2">
    <source>
        <dbReference type="Pfam" id="PF11929"/>
    </source>
</evidence>
<sequence length="260" mass="30065">MYDNVDKFSKLVSRENVNKKVDSPFYPNRYNLLELCCFHGSPKCFKYLRTKFNMEITDNCIYYSFLSGSTYIANECMKVFTPNATCMRYAILAHNVELTTFLNKNYHVPYDPYSSAEFNDYVTLCLYIEETNYYNIPFIHSFEFGNPKLIDFLFSKVTNINAKDVIGVTALHTCADCNNKEMLKLIISKGANLNARDRYKETPLTMAVRNSYYEIIEILVKNGADINIKDCYTNLHVLRDVVRTGNSTNKDTCLLHVAVM</sequence>
<dbReference type="RefSeq" id="XP_001322380.1">
    <property type="nucleotide sequence ID" value="XM_001322345.1"/>
</dbReference>
<protein>
    <submittedName>
        <fullName evidence="3">Ankyrin repeat protein, putative</fullName>
    </submittedName>
</protein>
<dbReference type="InParanoid" id="A2EB17"/>
<dbReference type="KEGG" id="tva:4768089"/>
<proteinExistence type="predicted"/>
<dbReference type="SUPFAM" id="SSF48403">
    <property type="entry name" value="Ankyrin repeat"/>
    <property type="match status" value="1"/>
</dbReference>
<name>A2EB17_TRIV3</name>
<keyword evidence="1" id="KW-0040">ANK repeat</keyword>
<dbReference type="eggNOG" id="KOG0504">
    <property type="taxonomic scope" value="Eukaryota"/>
</dbReference>
<evidence type="ECO:0000256" key="1">
    <source>
        <dbReference type="PROSITE-ProRule" id="PRU00023"/>
    </source>
</evidence>
<keyword evidence="4" id="KW-1185">Reference proteome</keyword>
<dbReference type="OrthoDB" id="194358at2759"/>
<dbReference type="Pfam" id="PF11929">
    <property type="entry name" value="DUF3447"/>
    <property type="match status" value="1"/>
</dbReference>
<dbReference type="EMBL" id="DS113343">
    <property type="protein sequence ID" value="EAY10157.1"/>
    <property type="molecule type" value="Genomic_DNA"/>
</dbReference>
<dbReference type="Gene3D" id="1.25.40.20">
    <property type="entry name" value="Ankyrin repeat-containing domain"/>
    <property type="match status" value="1"/>
</dbReference>
<evidence type="ECO:0000313" key="3">
    <source>
        <dbReference type="EMBL" id="EAY10157.1"/>
    </source>
</evidence>
<accession>A2EB17</accession>
<dbReference type="AlphaFoldDB" id="A2EB17"/>
<dbReference type="InterPro" id="IPR036770">
    <property type="entry name" value="Ankyrin_rpt-contain_sf"/>
</dbReference>
<feature type="repeat" description="ANK" evidence="1">
    <location>
        <begin position="166"/>
        <end position="198"/>
    </location>
</feature>
<dbReference type="PANTHER" id="PTHR24182:SF13">
    <property type="entry name" value="LD18443P"/>
    <property type="match status" value="1"/>
</dbReference>
<dbReference type="Pfam" id="PF12796">
    <property type="entry name" value="Ank_2"/>
    <property type="match status" value="1"/>
</dbReference>
<dbReference type="PROSITE" id="PS50297">
    <property type="entry name" value="ANK_REP_REGION"/>
    <property type="match status" value="2"/>
</dbReference>
<dbReference type="STRING" id="5722.A2EB17"/>
<evidence type="ECO:0000313" key="4">
    <source>
        <dbReference type="Proteomes" id="UP000001542"/>
    </source>
</evidence>
<reference evidence="3" key="1">
    <citation type="submission" date="2006-10" db="EMBL/GenBank/DDBJ databases">
        <authorList>
            <person name="Amadeo P."/>
            <person name="Zhao Q."/>
            <person name="Wortman J."/>
            <person name="Fraser-Liggett C."/>
            <person name="Carlton J."/>
        </authorList>
    </citation>
    <scope>NUCLEOTIDE SEQUENCE</scope>
    <source>
        <strain evidence="3">G3</strain>
    </source>
</reference>
<dbReference type="PANTHER" id="PTHR24182">
    <property type="entry name" value="ANKYRIN REPEAT AND SOCS BOX CONTAINING 4"/>
    <property type="match status" value="1"/>
</dbReference>
<reference evidence="3" key="2">
    <citation type="journal article" date="2007" name="Science">
        <title>Draft genome sequence of the sexually transmitted pathogen Trichomonas vaginalis.</title>
        <authorList>
            <person name="Carlton J.M."/>
            <person name="Hirt R.P."/>
            <person name="Silva J.C."/>
            <person name="Delcher A.L."/>
            <person name="Schatz M."/>
            <person name="Zhao Q."/>
            <person name="Wortman J.R."/>
            <person name="Bidwell S.L."/>
            <person name="Alsmark U.C.M."/>
            <person name="Besteiro S."/>
            <person name="Sicheritz-Ponten T."/>
            <person name="Noel C.J."/>
            <person name="Dacks J.B."/>
            <person name="Foster P.G."/>
            <person name="Simillion C."/>
            <person name="Van de Peer Y."/>
            <person name="Miranda-Saavedra D."/>
            <person name="Barton G.J."/>
            <person name="Westrop G.D."/>
            <person name="Mueller S."/>
            <person name="Dessi D."/>
            <person name="Fiori P.L."/>
            <person name="Ren Q."/>
            <person name="Paulsen I."/>
            <person name="Zhang H."/>
            <person name="Bastida-Corcuera F.D."/>
            <person name="Simoes-Barbosa A."/>
            <person name="Brown M.T."/>
            <person name="Hayes R.D."/>
            <person name="Mukherjee M."/>
            <person name="Okumura C.Y."/>
            <person name="Schneider R."/>
            <person name="Smith A.J."/>
            <person name="Vanacova S."/>
            <person name="Villalvazo M."/>
            <person name="Haas B.J."/>
            <person name="Pertea M."/>
            <person name="Feldblyum T.V."/>
            <person name="Utterback T.R."/>
            <person name="Shu C.L."/>
            <person name="Osoegawa K."/>
            <person name="de Jong P.J."/>
            <person name="Hrdy I."/>
            <person name="Horvathova L."/>
            <person name="Zubacova Z."/>
            <person name="Dolezal P."/>
            <person name="Malik S.B."/>
            <person name="Logsdon J.M. Jr."/>
            <person name="Henze K."/>
            <person name="Gupta A."/>
            <person name="Wang C.C."/>
            <person name="Dunne R.L."/>
            <person name="Upcroft J.A."/>
            <person name="Upcroft P."/>
            <person name="White O."/>
            <person name="Salzberg S.L."/>
            <person name="Tang P."/>
            <person name="Chiu C.-H."/>
            <person name="Lee Y.-S."/>
            <person name="Embley T.M."/>
            <person name="Coombs G.H."/>
            <person name="Mottram J.C."/>
            <person name="Tachezy J."/>
            <person name="Fraser-Liggett C.M."/>
            <person name="Johnson P.J."/>
        </authorList>
    </citation>
    <scope>NUCLEOTIDE SEQUENCE [LARGE SCALE GENOMIC DNA]</scope>
    <source>
        <strain evidence="3">G3</strain>
    </source>
</reference>
<dbReference type="PRINTS" id="PR01415">
    <property type="entry name" value="ANKYRIN"/>
</dbReference>
<organism evidence="3 4">
    <name type="scientific">Trichomonas vaginalis (strain ATCC PRA-98 / G3)</name>
    <dbReference type="NCBI Taxonomy" id="412133"/>
    <lineage>
        <taxon>Eukaryota</taxon>
        <taxon>Metamonada</taxon>
        <taxon>Parabasalia</taxon>
        <taxon>Trichomonadida</taxon>
        <taxon>Trichomonadidae</taxon>
        <taxon>Trichomonas</taxon>
    </lineage>
</organism>
<dbReference type="InterPro" id="IPR002110">
    <property type="entry name" value="Ankyrin_rpt"/>
</dbReference>
<dbReference type="PROSITE" id="PS50088">
    <property type="entry name" value="ANK_REPEAT"/>
    <property type="match status" value="2"/>
</dbReference>
<feature type="domain" description="DUF3447" evidence="2">
    <location>
        <begin position="52"/>
        <end position="126"/>
    </location>
</feature>
<dbReference type="SMART" id="SM00248">
    <property type="entry name" value="ANK"/>
    <property type="match status" value="4"/>
</dbReference>
<dbReference type="Proteomes" id="UP000001542">
    <property type="component" value="Unassembled WGS sequence"/>
</dbReference>
<feature type="repeat" description="ANK" evidence="1">
    <location>
        <begin position="199"/>
        <end position="231"/>
    </location>
</feature>
<gene>
    <name evidence="3" type="ORF">TVAG_088720</name>
</gene>
<dbReference type="InterPro" id="IPR020683">
    <property type="entry name" value="DUF3447"/>
</dbReference>
<dbReference type="VEuPathDB" id="TrichDB:TVAGG3_0397910"/>